<name>A0A3S2MUG7_ORYJA</name>
<evidence type="ECO:0000256" key="3">
    <source>
        <dbReference type="SAM" id="Phobius"/>
    </source>
</evidence>
<accession>A0A3S2MUG7</accession>
<keyword evidence="3" id="KW-1133">Transmembrane helix</keyword>
<reference evidence="5 6" key="1">
    <citation type="submission" date="2018-11" db="EMBL/GenBank/DDBJ databases">
        <authorList>
            <person name="Lopez-Roques C."/>
            <person name="Donnadieu C."/>
            <person name="Bouchez O."/>
            <person name="Klopp C."/>
            <person name="Cabau C."/>
            <person name="Zahm M."/>
        </authorList>
    </citation>
    <scope>NUCLEOTIDE SEQUENCE [LARGE SCALE GENOMIC DNA]</scope>
    <source>
        <strain evidence="5">RS831</strain>
        <tissue evidence="5">Whole body</tissue>
    </source>
</reference>
<evidence type="ECO:0000256" key="1">
    <source>
        <dbReference type="ARBA" id="ARBA00004401"/>
    </source>
</evidence>
<dbReference type="InterPro" id="IPR001304">
    <property type="entry name" value="C-type_lectin-like"/>
</dbReference>
<comment type="subcellular location">
    <subcellularLocation>
        <location evidence="1">Cell membrane</location>
        <topology evidence="1">Single-pass type II membrane protein</topology>
    </subcellularLocation>
</comment>
<sequence>MSSDIYAKPDFSKKVRYNRKQQEDSSDRDEGEATIYNEAYESVESTIDIQSEQAPQTEPCPEVQKRCCRCDKWCLLVLWTVLLTVLIILSSSYMAVSISNLQKEVKEQKLISEGQRCPDLWMRFRSSCYYKSIEQKSWTDSRRFCQDKGADLLVINSREEQEFVLKLTPNKESWIGLSAEGSSYPYEWRWVDGSPLTQTFWDETLSKPSTNNYAVVLSDERKLTQLHNTYIRNWICEK</sequence>
<reference evidence="5 6" key="2">
    <citation type="submission" date="2019-01" db="EMBL/GenBank/DDBJ databases">
        <title>A chromosome length genome reference of the Java medaka (oryzias javanicus).</title>
        <authorList>
            <person name="Herpin A."/>
            <person name="Takehana Y."/>
            <person name="Naruse K."/>
            <person name="Ansai S."/>
            <person name="Kawaguchi M."/>
        </authorList>
    </citation>
    <scope>NUCLEOTIDE SEQUENCE [LARGE SCALE GENOMIC DNA]</scope>
    <source>
        <strain evidence="5">RS831</strain>
        <tissue evidence="5">Whole body</tissue>
    </source>
</reference>
<feature type="region of interest" description="Disordered" evidence="2">
    <location>
        <begin position="1"/>
        <end position="32"/>
    </location>
</feature>
<dbReference type="Proteomes" id="UP000283210">
    <property type="component" value="Chromosome 11"/>
</dbReference>
<protein>
    <recommendedName>
        <fullName evidence="4">C-type lectin domain-containing protein</fullName>
    </recommendedName>
</protein>
<keyword evidence="6" id="KW-1185">Reference proteome</keyword>
<gene>
    <name evidence="5" type="ORF">OJAV_G00113670</name>
</gene>
<evidence type="ECO:0000313" key="5">
    <source>
        <dbReference type="EMBL" id="RVE67083.1"/>
    </source>
</evidence>
<evidence type="ECO:0000256" key="2">
    <source>
        <dbReference type="SAM" id="MobiDB-lite"/>
    </source>
</evidence>
<dbReference type="InterPro" id="IPR016186">
    <property type="entry name" value="C-type_lectin-like/link_sf"/>
</dbReference>
<proteinExistence type="predicted"/>
<dbReference type="Pfam" id="PF00059">
    <property type="entry name" value="Lectin_C"/>
    <property type="match status" value="1"/>
</dbReference>
<dbReference type="PROSITE" id="PS50041">
    <property type="entry name" value="C_TYPE_LECTIN_2"/>
    <property type="match status" value="1"/>
</dbReference>
<dbReference type="SMART" id="SM00034">
    <property type="entry name" value="CLECT"/>
    <property type="match status" value="1"/>
</dbReference>
<dbReference type="InterPro" id="IPR050828">
    <property type="entry name" value="C-type_lectin/matrix_domain"/>
</dbReference>
<dbReference type="EMBL" id="CM012447">
    <property type="protein sequence ID" value="RVE67083.1"/>
    <property type="molecule type" value="Genomic_DNA"/>
</dbReference>
<feature type="transmembrane region" description="Helical" evidence="3">
    <location>
        <begin position="73"/>
        <end position="96"/>
    </location>
</feature>
<dbReference type="InterPro" id="IPR016187">
    <property type="entry name" value="CTDL_fold"/>
</dbReference>
<dbReference type="OrthoDB" id="6337382at2759"/>
<evidence type="ECO:0000259" key="4">
    <source>
        <dbReference type="PROSITE" id="PS50041"/>
    </source>
</evidence>
<feature type="domain" description="C-type lectin" evidence="4">
    <location>
        <begin position="124"/>
        <end position="237"/>
    </location>
</feature>
<dbReference type="PANTHER" id="PTHR45710:SF31">
    <property type="entry name" value="EARLY ACTIVATION ANTIGEN CD69"/>
    <property type="match status" value="1"/>
</dbReference>
<dbReference type="AlphaFoldDB" id="A0A3S2MUG7"/>
<keyword evidence="3" id="KW-0812">Transmembrane</keyword>
<dbReference type="GO" id="GO:0005886">
    <property type="term" value="C:plasma membrane"/>
    <property type="evidence" value="ECO:0007669"/>
    <property type="project" value="UniProtKB-SubCell"/>
</dbReference>
<keyword evidence="3" id="KW-0472">Membrane</keyword>
<dbReference type="PANTHER" id="PTHR45710">
    <property type="entry name" value="C-TYPE LECTIN DOMAIN-CONTAINING PROTEIN 180"/>
    <property type="match status" value="1"/>
</dbReference>
<organism evidence="5 6">
    <name type="scientific">Oryzias javanicus</name>
    <name type="common">Javanese ricefish</name>
    <name type="synonym">Aplocheilus javanicus</name>
    <dbReference type="NCBI Taxonomy" id="123683"/>
    <lineage>
        <taxon>Eukaryota</taxon>
        <taxon>Metazoa</taxon>
        <taxon>Chordata</taxon>
        <taxon>Craniata</taxon>
        <taxon>Vertebrata</taxon>
        <taxon>Euteleostomi</taxon>
        <taxon>Actinopterygii</taxon>
        <taxon>Neopterygii</taxon>
        <taxon>Teleostei</taxon>
        <taxon>Neoteleostei</taxon>
        <taxon>Acanthomorphata</taxon>
        <taxon>Ovalentaria</taxon>
        <taxon>Atherinomorphae</taxon>
        <taxon>Beloniformes</taxon>
        <taxon>Adrianichthyidae</taxon>
        <taxon>Oryziinae</taxon>
        <taxon>Oryzias</taxon>
    </lineage>
</organism>
<dbReference type="SUPFAM" id="SSF56436">
    <property type="entry name" value="C-type lectin-like"/>
    <property type="match status" value="1"/>
</dbReference>
<dbReference type="Gene3D" id="3.10.100.10">
    <property type="entry name" value="Mannose-Binding Protein A, subunit A"/>
    <property type="match status" value="1"/>
</dbReference>
<evidence type="ECO:0000313" key="6">
    <source>
        <dbReference type="Proteomes" id="UP000283210"/>
    </source>
</evidence>